<feature type="transmembrane region" description="Helical" evidence="1">
    <location>
        <begin position="7"/>
        <end position="26"/>
    </location>
</feature>
<evidence type="ECO:0000313" key="3">
    <source>
        <dbReference type="Proteomes" id="UP001499863"/>
    </source>
</evidence>
<sequence length="128" mass="12768">MARVRPWMWWTVAAVCAATGIGLLAFAVLGDLENADKIASVTGAVVALAGVPLTLLALRRSVGGNEREVRVRAEQGGIAAAGSITAAGTAPGDGGVYGVDKRDVRATGPGSIAAGGDIVGLDLNGERS</sequence>
<proteinExistence type="predicted"/>
<dbReference type="Proteomes" id="UP001499863">
    <property type="component" value="Unassembled WGS sequence"/>
</dbReference>
<keyword evidence="1" id="KW-0472">Membrane</keyword>
<evidence type="ECO:0000313" key="2">
    <source>
        <dbReference type="EMBL" id="GAA1412015.1"/>
    </source>
</evidence>
<feature type="transmembrane region" description="Helical" evidence="1">
    <location>
        <begin position="38"/>
        <end position="58"/>
    </location>
</feature>
<reference evidence="3" key="1">
    <citation type="journal article" date="2019" name="Int. J. Syst. Evol. Microbiol.">
        <title>The Global Catalogue of Microorganisms (GCM) 10K type strain sequencing project: providing services to taxonomists for standard genome sequencing and annotation.</title>
        <authorList>
            <consortium name="The Broad Institute Genomics Platform"/>
            <consortium name="The Broad Institute Genome Sequencing Center for Infectious Disease"/>
            <person name="Wu L."/>
            <person name="Ma J."/>
        </authorList>
    </citation>
    <scope>NUCLEOTIDE SEQUENCE [LARGE SCALE GENOMIC DNA]</scope>
    <source>
        <strain evidence="3">JCM 12393</strain>
    </source>
</reference>
<keyword evidence="3" id="KW-1185">Reference proteome</keyword>
<keyword evidence="1" id="KW-1133">Transmembrane helix</keyword>
<dbReference type="EMBL" id="BAAAKJ010000424">
    <property type="protein sequence ID" value="GAA1412015.1"/>
    <property type="molecule type" value="Genomic_DNA"/>
</dbReference>
<accession>A0ABP4J4R7</accession>
<name>A0ABP4J4R7_9ACTN</name>
<gene>
    <name evidence="2" type="ORF">GCM10009639_63980</name>
</gene>
<keyword evidence="1" id="KW-0812">Transmembrane</keyword>
<evidence type="ECO:0000256" key="1">
    <source>
        <dbReference type="SAM" id="Phobius"/>
    </source>
</evidence>
<organism evidence="2 3">
    <name type="scientific">Kitasatospora putterlickiae</name>
    <dbReference type="NCBI Taxonomy" id="221725"/>
    <lineage>
        <taxon>Bacteria</taxon>
        <taxon>Bacillati</taxon>
        <taxon>Actinomycetota</taxon>
        <taxon>Actinomycetes</taxon>
        <taxon>Kitasatosporales</taxon>
        <taxon>Streptomycetaceae</taxon>
        <taxon>Kitasatospora</taxon>
    </lineage>
</organism>
<comment type="caution">
    <text evidence="2">The sequence shown here is derived from an EMBL/GenBank/DDBJ whole genome shotgun (WGS) entry which is preliminary data.</text>
</comment>
<protein>
    <submittedName>
        <fullName evidence="2">Uncharacterized protein</fullName>
    </submittedName>
</protein>